<proteinExistence type="predicted"/>
<dbReference type="PROSITE" id="PS51257">
    <property type="entry name" value="PROKAR_LIPOPROTEIN"/>
    <property type="match status" value="1"/>
</dbReference>
<feature type="chain" id="PRO_5039218480" description="Thiol:disulfide interchange protein DsbD N-terminal domain-containing protein" evidence="1">
    <location>
        <begin position="24"/>
        <end position="171"/>
    </location>
</feature>
<protein>
    <recommendedName>
        <fullName evidence="4">Thiol:disulfide interchange protein DsbD N-terminal domain-containing protein</fullName>
    </recommendedName>
</protein>
<evidence type="ECO:0000313" key="3">
    <source>
        <dbReference type="Proteomes" id="UP000630097"/>
    </source>
</evidence>
<dbReference type="AlphaFoldDB" id="A0A8J3PXK5"/>
<organism evidence="2 3">
    <name type="scientific">Planotetraspora kaengkrachanensis</name>
    <dbReference type="NCBI Taxonomy" id="575193"/>
    <lineage>
        <taxon>Bacteria</taxon>
        <taxon>Bacillati</taxon>
        <taxon>Actinomycetota</taxon>
        <taxon>Actinomycetes</taxon>
        <taxon>Streptosporangiales</taxon>
        <taxon>Streptosporangiaceae</taxon>
        <taxon>Planotetraspora</taxon>
    </lineage>
</organism>
<accession>A0A8J3PXK5</accession>
<evidence type="ECO:0000313" key="2">
    <source>
        <dbReference type="EMBL" id="GIG82950.1"/>
    </source>
</evidence>
<reference evidence="2 3" key="1">
    <citation type="submission" date="2021-01" db="EMBL/GenBank/DDBJ databases">
        <title>Whole genome shotgun sequence of Planotetraspora kaengkrachanensis NBRC 104272.</title>
        <authorList>
            <person name="Komaki H."/>
            <person name="Tamura T."/>
        </authorList>
    </citation>
    <scope>NUCLEOTIDE SEQUENCE [LARGE SCALE GENOMIC DNA]</scope>
    <source>
        <strain evidence="2 3">NBRC 104272</strain>
    </source>
</reference>
<comment type="caution">
    <text evidence="2">The sequence shown here is derived from an EMBL/GenBank/DDBJ whole genome shotgun (WGS) entry which is preliminary data.</text>
</comment>
<evidence type="ECO:0008006" key="4">
    <source>
        <dbReference type="Google" id="ProtNLM"/>
    </source>
</evidence>
<keyword evidence="3" id="KW-1185">Reference proteome</keyword>
<keyword evidence="1" id="KW-0732">Signal</keyword>
<dbReference type="EMBL" id="BONV01000035">
    <property type="protein sequence ID" value="GIG82950.1"/>
    <property type="molecule type" value="Genomic_DNA"/>
</dbReference>
<sequence length="171" mass="17357">MTAHRTLLAVVAVASLVQGCAGAGASSPSADLSGRLDDSGVTVVAALTTGQDGTRQVRATFTPQKTGYHLYSMDLPPGGVDGLGVPTTVTVGGSLRAAGSPTANAPVRNLRIEELDVELPVYPDGPITIAVPVRRTGNGRAEVVVTYGACSPSNCLAPVRDRVIALAPVRA</sequence>
<gene>
    <name evidence="2" type="ORF">Pka01_60770</name>
</gene>
<dbReference type="Proteomes" id="UP000630097">
    <property type="component" value="Unassembled WGS sequence"/>
</dbReference>
<name>A0A8J3PXK5_9ACTN</name>
<evidence type="ECO:0000256" key="1">
    <source>
        <dbReference type="SAM" id="SignalP"/>
    </source>
</evidence>
<feature type="signal peptide" evidence="1">
    <location>
        <begin position="1"/>
        <end position="23"/>
    </location>
</feature>